<sequence>MSHYVLVVRTGTVVIKVHVVAHALADKVAHHQSTVVIEGRGVIVWPHYSSVRAFNRLWSYLISQKWNGGKCLDTKGCYWSEVPTVSNSQPTLIILHKIGVFQHHRVPDNGCDSLPTEVNSRAIQAMKMVIIPAQLLAKLTCHRTHPIITNMLIVYQTVLLGRTTTSPQG</sequence>
<gene>
    <name evidence="1" type="ORF">P691DRAFT_783545</name>
</gene>
<proteinExistence type="predicted"/>
<evidence type="ECO:0000313" key="2">
    <source>
        <dbReference type="Proteomes" id="UP000807342"/>
    </source>
</evidence>
<name>A0A9P6BVQ9_9AGAR</name>
<organism evidence="1 2">
    <name type="scientific">Macrolepiota fuliginosa MF-IS2</name>
    <dbReference type="NCBI Taxonomy" id="1400762"/>
    <lineage>
        <taxon>Eukaryota</taxon>
        <taxon>Fungi</taxon>
        <taxon>Dikarya</taxon>
        <taxon>Basidiomycota</taxon>
        <taxon>Agaricomycotina</taxon>
        <taxon>Agaricomycetes</taxon>
        <taxon>Agaricomycetidae</taxon>
        <taxon>Agaricales</taxon>
        <taxon>Agaricineae</taxon>
        <taxon>Agaricaceae</taxon>
        <taxon>Macrolepiota</taxon>
    </lineage>
</organism>
<comment type="caution">
    <text evidence="1">The sequence shown here is derived from an EMBL/GenBank/DDBJ whole genome shotgun (WGS) entry which is preliminary data.</text>
</comment>
<keyword evidence="2" id="KW-1185">Reference proteome</keyword>
<accession>A0A9P6BVQ9</accession>
<evidence type="ECO:0000313" key="1">
    <source>
        <dbReference type="EMBL" id="KAF9440049.1"/>
    </source>
</evidence>
<protein>
    <submittedName>
        <fullName evidence="1">Uncharacterized protein</fullName>
    </submittedName>
</protein>
<dbReference type="Proteomes" id="UP000807342">
    <property type="component" value="Unassembled WGS sequence"/>
</dbReference>
<dbReference type="EMBL" id="MU152942">
    <property type="protein sequence ID" value="KAF9440049.1"/>
    <property type="molecule type" value="Genomic_DNA"/>
</dbReference>
<reference evidence="1" key="1">
    <citation type="submission" date="2020-11" db="EMBL/GenBank/DDBJ databases">
        <authorList>
            <consortium name="DOE Joint Genome Institute"/>
            <person name="Ahrendt S."/>
            <person name="Riley R."/>
            <person name="Andreopoulos W."/>
            <person name="Labutti K."/>
            <person name="Pangilinan J."/>
            <person name="Ruiz-Duenas F.J."/>
            <person name="Barrasa J.M."/>
            <person name="Sanchez-Garcia M."/>
            <person name="Camarero S."/>
            <person name="Miyauchi S."/>
            <person name="Serrano A."/>
            <person name="Linde D."/>
            <person name="Babiker R."/>
            <person name="Drula E."/>
            <person name="Ayuso-Fernandez I."/>
            <person name="Pacheco R."/>
            <person name="Padilla G."/>
            <person name="Ferreira P."/>
            <person name="Barriuso J."/>
            <person name="Kellner H."/>
            <person name="Castanera R."/>
            <person name="Alfaro M."/>
            <person name="Ramirez L."/>
            <person name="Pisabarro A.G."/>
            <person name="Kuo A."/>
            <person name="Tritt A."/>
            <person name="Lipzen A."/>
            <person name="He G."/>
            <person name="Yan M."/>
            <person name="Ng V."/>
            <person name="Cullen D."/>
            <person name="Martin F."/>
            <person name="Rosso M.-N."/>
            <person name="Henrissat B."/>
            <person name="Hibbett D."/>
            <person name="Martinez A.T."/>
            <person name="Grigoriev I.V."/>
        </authorList>
    </citation>
    <scope>NUCLEOTIDE SEQUENCE</scope>
    <source>
        <strain evidence="1">MF-IS2</strain>
    </source>
</reference>
<dbReference type="AlphaFoldDB" id="A0A9P6BVQ9"/>